<sequence length="692" mass="73765">MNLKKTLDQFGLRDVPLATLALPFLILMILVMMILPLPPFLLDLLFTFNIAVSLVVLMVAVFTVKPLDFSSFPVILMITTIMRLSLNVASTRAILMNGHEGTGAAGKVIEAFGHVIIGGNFFVGIILFAILMVINFAVITKGAGRIAEVGARFALDAMPGKQMAIDADLNAGLIDEKEARKRRTEVSQEADFYGSMDGASKYVRGDAIAAILILFITMIGGFAYGVVAHDMSMADAANNYVLLSIGDALVASVPSLVISIAAGLIVSRVGDSEDIGGQLIKQMSVAPKALGISAGCLAILGIVPGMPHFVFLLLAAVLGYGAWYLKQRALKQQAQPAKAEEPVAKPNEASWDDAAPVDVLGLELGYRLINLIEKGSETDLLGRIKGVRRKFAQEVGFLPPSVHVKDNLDLRPGSYRIMLKGVAVADAEAFPGMHLAINPGGATQSLPGTPTSDPAFGLPAIWIEESMRETAHAAGYTVVDASTVVATHLHHVMQTHASKLLGRQEVQQLMDHVNKYAPKLLEDVIGKTVPLAAFQKVLQNLLEEGVHIRDLRTIVETLAEHGTRTQDPADLTAQVRASLAPAIVQTIYGRTQDLSVIAFEPGLERVVVQGLASEQGAGIEPGLADTLVKAAGNAANAQEERGHPACLLVPDRVRMPLARMLKRAAPRLRVLGHSEIPDSHSISVGYLIGGAA</sequence>
<keyword evidence="7" id="KW-0813">Transport</keyword>
<dbReference type="PROSITE" id="PS00994">
    <property type="entry name" value="FHIPEP"/>
    <property type="match status" value="1"/>
</dbReference>
<evidence type="ECO:0000256" key="4">
    <source>
        <dbReference type="ARBA" id="ARBA00022692"/>
    </source>
</evidence>
<evidence type="ECO:0000313" key="9">
    <source>
        <dbReference type="Proteomes" id="UP001595556"/>
    </source>
</evidence>
<keyword evidence="8" id="KW-0282">Flagellum</keyword>
<dbReference type="InterPro" id="IPR001712">
    <property type="entry name" value="T3SS_FHIPEP"/>
</dbReference>
<dbReference type="Gene3D" id="3.40.50.12790">
    <property type="entry name" value="FHIPEP family, domain 4"/>
    <property type="match status" value="1"/>
</dbReference>
<proteinExistence type="inferred from homology"/>
<evidence type="ECO:0000313" key="8">
    <source>
        <dbReference type="EMBL" id="MFC3149265.1"/>
    </source>
</evidence>
<dbReference type="NCBIfam" id="TIGR01398">
    <property type="entry name" value="FlhA"/>
    <property type="match status" value="1"/>
</dbReference>
<keyword evidence="7" id="KW-0653">Protein transport</keyword>
<comment type="caution">
    <text evidence="8">The sequence shown here is derived from an EMBL/GenBank/DDBJ whole genome shotgun (WGS) entry which is preliminary data.</text>
</comment>
<dbReference type="Proteomes" id="UP001595556">
    <property type="component" value="Unassembled WGS sequence"/>
</dbReference>
<dbReference type="InterPro" id="IPR042193">
    <property type="entry name" value="FHIPEP_3"/>
</dbReference>
<feature type="transmembrane region" description="Helical" evidence="7">
    <location>
        <begin position="115"/>
        <end position="138"/>
    </location>
</feature>
<keyword evidence="9" id="KW-1185">Reference proteome</keyword>
<dbReference type="PIRSF" id="PIRSF005419">
    <property type="entry name" value="FlhA"/>
    <property type="match status" value="1"/>
</dbReference>
<comment type="caution">
    <text evidence="7">Lacks conserved residue(s) required for the propagation of feature annotation.</text>
</comment>
<keyword evidence="7" id="KW-1005">Bacterial flagellum biogenesis</keyword>
<evidence type="ECO:0000256" key="7">
    <source>
        <dbReference type="RuleBase" id="RU364093"/>
    </source>
</evidence>
<dbReference type="InterPro" id="IPR025505">
    <property type="entry name" value="FHIPEP_CS"/>
</dbReference>
<evidence type="ECO:0000256" key="2">
    <source>
        <dbReference type="ARBA" id="ARBA00008835"/>
    </source>
</evidence>
<keyword evidence="6 7" id="KW-0472">Membrane</keyword>
<dbReference type="PRINTS" id="PR00949">
    <property type="entry name" value="TYPE3IMAPROT"/>
</dbReference>
<feature type="transmembrane region" description="Helical" evidence="7">
    <location>
        <begin position="285"/>
        <end position="303"/>
    </location>
</feature>
<organism evidence="8 9">
    <name type="scientific">Piscinibacterium candidicorallinum</name>
    <dbReference type="NCBI Taxonomy" id="1793872"/>
    <lineage>
        <taxon>Bacteria</taxon>
        <taxon>Pseudomonadati</taxon>
        <taxon>Pseudomonadota</taxon>
        <taxon>Betaproteobacteria</taxon>
        <taxon>Burkholderiales</taxon>
        <taxon>Piscinibacterium</taxon>
    </lineage>
</organism>
<dbReference type="EMBL" id="JBHRTI010000010">
    <property type="protein sequence ID" value="MFC3149265.1"/>
    <property type="molecule type" value="Genomic_DNA"/>
</dbReference>
<keyword evidence="8" id="KW-0966">Cell projection</keyword>
<dbReference type="Gene3D" id="1.10.8.540">
    <property type="entry name" value="FHIPEP family, domain 3"/>
    <property type="match status" value="1"/>
</dbReference>
<evidence type="ECO:0000256" key="1">
    <source>
        <dbReference type="ARBA" id="ARBA00004651"/>
    </source>
</evidence>
<keyword evidence="5 7" id="KW-1133">Transmembrane helix</keyword>
<dbReference type="InterPro" id="IPR006301">
    <property type="entry name" value="FlhA"/>
</dbReference>
<keyword evidence="8" id="KW-0969">Cilium</keyword>
<feature type="transmembrane region" description="Helical" evidence="7">
    <location>
        <begin position="12"/>
        <end position="34"/>
    </location>
</feature>
<dbReference type="InterPro" id="IPR042194">
    <property type="entry name" value="FHIPEP_1"/>
</dbReference>
<dbReference type="PANTHER" id="PTHR30161:SF1">
    <property type="entry name" value="FLAGELLAR BIOSYNTHESIS PROTEIN FLHA-RELATED"/>
    <property type="match status" value="1"/>
</dbReference>
<feature type="transmembrane region" description="Helical" evidence="7">
    <location>
        <begin position="240"/>
        <end position="265"/>
    </location>
</feature>
<dbReference type="InterPro" id="IPR042196">
    <property type="entry name" value="FHIPEP_4"/>
</dbReference>
<keyword evidence="3 7" id="KW-1003">Cell membrane</keyword>
<dbReference type="Pfam" id="PF00771">
    <property type="entry name" value="FHIPEP"/>
    <property type="match status" value="1"/>
</dbReference>
<gene>
    <name evidence="7 8" type="primary">flhA</name>
    <name evidence="8" type="ORF">ACFOEN_16705</name>
</gene>
<comment type="subcellular location">
    <subcellularLocation>
        <location evidence="1 7">Cell membrane</location>
        <topology evidence="1 7">Multi-pass membrane protein</topology>
    </subcellularLocation>
</comment>
<dbReference type="Gene3D" id="3.40.30.60">
    <property type="entry name" value="FHIPEP family, domain 1"/>
    <property type="match status" value="1"/>
</dbReference>
<keyword evidence="4 7" id="KW-0812">Transmembrane</keyword>
<evidence type="ECO:0000256" key="6">
    <source>
        <dbReference type="ARBA" id="ARBA00023136"/>
    </source>
</evidence>
<comment type="similarity">
    <text evidence="2 7">Belongs to the FHIPEP (flagella/HR/invasion proteins export pore) family.</text>
</comment>
<dbReference type="PANTHER" id="PTHR30161">
    <property type="entry name" value="FLAGELLAR EXPORT PROTEIN, MEMBRANE FLHA SUBUNIT-RELATED"/>
    <property type="match status" value="1"/>
</dbReference>
<feature type="transmembrane region" description="Helical" evidence="7">
    <location>
        <begin position="207"/>
        <end position="228"/>
    </location>
</feature>
<accession>A0ABV7H694</accession>
<feature type="transmembrane region" description="Helical" evidence="7">
    <location>
        <begin position="40"/>
        <end position="62"/>
    </location>
</feature>
<evidence type="ECO:0000256" key="3">
    <source>
        <dbReference type="ARBA" id="ARBA00022475"/>
    </source>
</evidence>
<evidence type="ECO:0000256" key="5">
    <source>
        <dbReference type="ARBA" id="ARBA00022989"/>
    </source>
</evidence>
<protein>
    <recommendedName>
        <fullName evidence="7">Flagellar biosynthesis protein FlhA</fullName>
    </recommendedName>
</protein>
<keyword evidence="7" id="KW-1006">Bacterial flagellum protein export</keyword>
<dbReference type="RefSeq" id="WP_377305888.1">
    <property type="nucleotide sequence ID" value="NZ_CP180191.1"/>
</dbReference>
<reference evidence="9" key="1">
    <citation type="journal article" date="2019" name="Int. J. Syst. Evol. Microbiol.">
        <title>The Global Catalogue of Microorganisms (GCM) 10K type strain sequencing project: providing services to taxonomists for standard genome sequencing and annotation.</title>
        <authorList>
            <consortium name="The Broad Institute Genomics Platform"/>
            <consortium name="The Broad Institute Genome Sequencing Center for Infectious Disease"/>
            <person name="Wu L."/>
            <person name="Ma J."/>
        </authorList>
    </citation>
    <scope>NUCLEOTIDE SEQUENCE [LARGE SCALE GENOMIC DNA]</scope>
    <source>
        <strain evidence="9">KCTC 52168</strain>
    </source>
</reference>
<name>A0ABV7H694_9BURK</name>
<comment type="function">
    <text evidence="7">Required for formation of the rod structure of the flagellar apparatus. Together with FliI and FliH, may constitute the export apparatus of flagellin.</text>
</comment>